<evidence type="ECO:0000313" key="1">
    <source>
        <dbReference type="EMBL" id="KAF7343779.1"/>
    </source>
</evidence>
<comment type="caution">
    <text evidence="1">The sequence shown here is derived from an EMBL/GenBank/DDBJ whole genome shotgun (WGS) entry which is preliminary data.</text>
</comment>
<proteinExistence type="predicted"/>
<dbReference type="OrthoDB" id="2959414at2759"/>
<sequence length="411" mass="46945">MAIATKISELWTAYTIHISRNTTTAQLDILLKILKNCLQRAGNRNLSIWFIDYHNIGGVVLDYLRLKYSHRIGALGLKLSEDGADAFLCRSVTAFNELQRLDIHVQPPLDYTEWEGFWPSPEMLALAPKLSEFVVKYEAWHPLYAPPAPEGCLRSLGLSLALLTVIEVTAIWVDYYDYISIFLECPQLTECSIYCDEGLAQPDPLPEPTLLRHLSSLHLTFRALHSHLWDIFDAPNLVDLCITTLSDDDSDAWNHSKFMNFQERSGFTLITLALRFDFSHIVHHIIDLLKKSPALENLELRWLSAHEEPSEYIQQLIDALTVHTGEHILPELARFQIDATEKTLHMLESRCAPRSRLTHITLYDEAPFTPSASFRNAIETLKKTGVTVEEEPMDFYGAELMRPFWAGHTSQ</sequence>
<reference evidence="1" key="1">
    <citation type="submission" date="2020-05" db="EMBL/GenBank/DDBJ databases">
        <title>Mycena genomes resolve the evolution of fungal bioluminescence.</title>
        <authorList>
            <person name="Tsai I.J."/>
        </authorList>
    </citation>
    <scope>NUCLEOTIDE SEQUENCE</scope>
    <source>
        <strain evidence="1">160909Yilan</strain>
    </source>
</reference>
<dbReference type="AlphaFoldDB" id="A0A8H7CN14"/>
<gene>
    <name evidence="1" type="ORF">MSAN_01958900</name>
</gene>
<keyword evidence="2" id="KW-1185">Reference proteome</keyword>
<accession>A0A8H7CN14</accession>
<organism evidence="1 2">
    <name type="scientific">Mycena sanguinolenta</name>
    <dbReference type="NCBI Taxonomy" id="230812"/>
    <lineage>
        <taxon>Eukaryota</taxon>
        <taxon>Fungi</taxon>
        <taxon>Dikarya</taxon>
        <taxon>Basidiomycota</taxon>
        <taxon>Agaricomycotina</taxon>
        <taxon>Agaricomycetes</taxon>
        <taxon>Agaricomycetidae</taxon>
        <taxon>Agaricales</taxon>
        <taxon>Marasmiineae</taxon>
        <taxon>Mycenaceae</taxon>
        <taxon>Mycena</taxon>
    </lineage>
</organism>
<dbReference type="EMBL" id="JACAZH010000022">
    <property type="protein sequence ID" value="KAF7343779.1"/>
    <property type="molecule type" value="Genomic_DNA"/>
</dbReference>
<evidence type="ECO:0000313" key="2">
    <source>
        <dbReference type="Proteomes" id="UP000623467"/>
    </source>
</evidence>
<dbReference type="Proteomes" id="UP000623467">
    <property type="component" value="Unassembled WGS sequence"/>
</dbReference>
<name>A0A8H7CN14_9AGAR</name>
<protein>
    <submittedName>
        <fullName evidence="1">Uncharacterized protein</fullName>
    </submittedName>
</protein>